<evidence type="ECO:0008006" key="3">
    <source>
        <dbReference type="Google" id="ProtNLM"/>
    </source>
</evidence>
<accession>A0A830G981</accession>
<dbReference type="OrthoDB" id="302327at2157"/>
<comment type="caution">
    <text evidence="1">The sequence shown here is derived from an EMBL/GenBank/DDBJ whole genome shotgun (WGS) entry which is preliminary data.</text>
</comment>
<reference evidence="1 2" key="1">
    <citation type="journal article" date="2019" name="Int. J. Syst. Evol. Microbiol.">
        <title>The Global Catalogue of Microorganisms (GCM) 10K type strain sequencing project: providing services to taxonomists for standard genome sequencing and annotation.</title>
        <authorList>
            <consortium name="The Broad Institute Genomics Platform"/>
            <consortium name="The Broad Institute Genome Sequencing Center for Infectious Disease"/>
            <person name="Wu L."/>
            <person name="Ma J."/>
        </authorList>
    </citation>
    <scope>NUCLEOTIDE SEQUENCE [LARGE SCALE GENOMIC DNA]</scope>
    <source>
        <strain evidence="1 2">JCM 16331</strain>
    </source>
</reference>
<name>A0A830G981_9EURY</name>
<keyword evidence="2" id="KW-1185">Reference proteome</keyword>
<dbReference type="PIRSF" id="PIRSF030471">
    <property type="entry name" value="STR_Vng0742h_prd"/>
    <property type="match status" value="1"/>
</dbReference>
<dbReference type="AlphaFoldDB" id="A0A830G981"/>
<dbReference type="Proteomes" id="UP000608850">
    <property type="component" value="Unassembled WGS sequence"/>
</dbReference>
<protein>
    <recommendedName>
        <fullName evidence="3">Histidine kinase</fullName>
    </recommendedName>
</protein>
<dbReference type="InterPro" id="IPR016954">
    <property type="entry name" value="Uncharacterised_Vng0742h"/>
</dbReference>
<sequence length="268" mass="29788">MSLTRFLDRVPDRERSLVVANATGPDVLHRMLESAFAEQPIDVEKAAVPDVDDDVVLLVEDGEVVATSPLSALQETLLFVNSDLYRTGAQGIETLELPDVLMGLDEVRFSLRSYPQSDTEKLLLIVISRYIERVSWRANGGHHRASFQSLSRIRDERGTREVYETLGDTETDVHVYGVPNWVPPESLGVTMHGGYTADFTDSWFVLFRPDAEARTEPSAASEGASEASRTPDPVALLAIEQESGTWDGFWTFDPDLVDDIASYIVTRL</sequence>
<evidence type="ECO:0000313" key="1">
    <source>
        <dbReference type="EMBL" id="GGN09597.1"/>
    </source>
</evidence>
<gene>
    <name evidence="1" type="ORF">GCM10009021_06450</name>
</gene>
<evidence type="ECO:0000313" key="2">
    <source>
        <dbReference type="Proteomes" id="UP000608850"/>
    </source>
</evidence>
<dbReference type="RefSeq" id="WP_188877356.1">
    <property type="nucleotide sequence ID" value="NZ_BMOQ01000002.1"/>
</dbReference>
<proteinExistence type="predicted"/>
<dbReference type="EMBL" id="BMOQ01000002">
    <property type="protein sequence ID" value="GGN09597.1"/>
    <property type="molecule type" value="Genomic_DNA"/>
</dbReference>
<organism evidence="1 2">
    <name type="scientific">Halarchaeum nitratireducens</name>
    <dbReference type="NCBI Taxonomy" id="489913"/>
    <lineage>
        <taxon>Archaea</taxon>
        <taxon>Methanobacteriati</taxon>
        <taxon>Methanobacteriota</taxon>
        <taxon>Stenosarchaea group</taxon>
        <taxon>Halobacteria</taxon>
        <taxon>Halobacteriales</taxon>
        <taxon>Halobacteriaceae</taxon>
    </lineage>
</organism>